<evidence type="ECO:0000313" key="2">
    <source>
        <dbReference type="EMBL" id="KAJ8874621.1"/>
    </source>
</evidence>
<comment type="caution">
    <text evidence="2">The sequence shown here is derived from an EMBL/GenBank/DDBJ whole genome shotgun (WGS) entry which is preliminary data.</text>
</comment>
<dbReference type="EMBL" id="JARBHB010000010">
    <property type="protein sequence ID" value="KAJ8874621.1"/>
    <property type="molecule type" value="Genomic_DNA"/>
</dbReference>
<feature type="compositionally biased region" description="Basic and acidic residues" evidence="1">
    <location>
        <begin position="167"/>
        <end position="191"/>
    </location>
</feature>
<reference evidence="2 3" key="1">
    <citation type="submission" date="2023-02" db="EMBL/GenBank/DDBJ databases">
        <title>LHISI_Scaffold_Assembly.</title>
        <authorList>
            <person name="Stuart O.P."/>
            <person name="Cleave R."/>
            <person name="Magrath M.J.L."/>
            <person name="Mikheyev A.S."/>
        </authorList>
    </citation>
    <scope>NUCLEOTIDE SEQUENCE [LARGE SCALE GENOMIC DNA]</scope>
    <source>
        <strain evidence="2">Daus_M_001</strain>
        <tissue evidence="2">Leg muscle</tissue>
    </source>
</reference>
<name>A0ABQ9GRF3_9NEOP</name>
<keyword evidence="3" id="KW-1185">Reference proteome</keyword>
<gene>
    <name evidence="2" type="ORF">PR048_025487</name>
</gene>
<dbReference type="Proteomes" id="UP001159363">
    <property type="component" value="Chromosome 9"/>
</dbReference>
<evidence type="ECO:0000256" key="1">
    <source>
        <dbReference type="SAM" id="MobiDB-lite"/>
    </source>
</evidence>
<protein>
    <submittedName>
        <fullName evidence="2">Uncharacterized protein</fullName>
    </submittedName>
</protein>
<sequence length="191" mass="22201">MSHIVHLMALTRFFWCHCILNRDFSKILLRNGAGFLYLREKFPRVSDAKIKEGIYVGINIIVFDLLQAYKQMKCNIFFKINFLLSHLDFVPDCLGVVEWKKALRFLLDTEEGCSKYTFHRKERNRDGESFHLAGKRKDFETLPGRKLRITIQSGRETPQSNPVLTNDIEKVGEDKSSDDERGGEKRQGDAK</sequence>
<accession>A0ABQ9GRF3</accession>
<organism evidence="2 3">
    <name type="scientific">Dryococelus australis</name>
    <dbReference type="NCBI Taxonomy" id="614101"/>
    <lineage>
        <taxon>Eukaryota</taxon>
        <taxon>Metazoa</taxon>
        <taxon>Ecdysozoa</taxon>
        <taxon>Arthropoda</taxon>
        <taxon>Hexapoda</taxon>
        <taxon>Insecta</taxon>
        <taxon>Pterygota</taxon>
        <taxon>Neoptera</taxon>
        <taxon>Polyneoptera</taxon>
        <taxon>Phasmatodea</taxon>
        <taxon>Verophasmatodea</taxon>
        <taxon>Anareolatae</taxon>
        <taxon>Phasmatidae</taxon>
        <taxon>Eurycanthinae</taxon>
        <taxon>Dryococelus</taxon>
    </lineage>
</organism>
<dbReference type="PANTHER" id="PTHR46114:SF1">
    <property type="entry name" value="ZAD DOMAIN-CONTAINING PROTEIN"/>
    <property type="match status" value="1"/>
</dbReference>
<evidence type="ECO:0000313" key="3">
    <source>
        <dbReference type="Proteomes" id="UP001159363"/>
    </source>
</evidence>
<dbReference type="PANTHER" id="PTHR46114">
    <property type="entry name" value="APPLE DOMAIN-CONTAINING PROTEIN"/>
    <property type="match status" value="1"/>
</dbReference>
<feature type="region of interest" description="Disordered" evidence="1">
    <location>
        <begin position="150"/>
        <end position="191"/>
    </location>
</feature>
<feature type="compositionally biased region" description="Polar residues" evidence="1">
    <location>
        <begin position="150"/>
        <end position="164"/>
    </location>
</feature>
<proteinExistence type="predicted"/>